<evidence type="ECO:0000313" key="2">
    <source>
        <dbReference type="EMBL" id="MFC7339865.1"/>
    </source>
</evidence>
<keyword evidence="1" id="KW-0472">Membrane</keyword>
<evidence type="ECO:0000313" key="3">
    <source>
        <dbReference type="Proteomes" id="UP001596504"/>
    </source>
</evidence>
<feature type="transmembrane region" description="Helical" evidence="1">
    <location>
        <begin position="124"/>
        <end position="144"/>
    </location>
</feature>
<keyword evidence="1" id="KW-0812">Transmembrane</keyword>
<feature type="transmembrane region" description="Helical" evidence="1">
    <location>
        <begin position="20"/>
        <end position="39"/>
    </location>
</feature>
<reference evidence="3" key="1">
    <citation type="journal article" date="2019" name="Int. J. Syst. Evol. Microbiol.">
        <title>The Global Catalogue of Microorganisms (GCM) 10K type strain sequencing project: providing services to taxonomists for standard genome sequencing and annotation.</title>
        <authorList>
            <consortium name="The Broad Institute Genomics Platform"/>
            <consortium name="The Broad Institute Genome Sequencing Center for Infectious Disease"/>
            <person name="Wu L."/>
            <person name="Ma J."/>
        </authorList>
    </citation>
    <scope>NUCLEOTIDE SEQUENCE [LARGE SCALE GENOMIC DNA]</scope>
    <source>
        <strain evidence="3">WLHS5</strain>
    </source>
</reference>
<feature type="transmembrane region" description="Helical" evidence="1">
    <location>
        <begin position="95"/>
        <end position="112"/>
    </location>
</feature>
<name>A0ABW2LE24_9PSEU</name>
<accession>A0ABW2LE24</accession>
<comment type="caution">
    <text evidence="2">The sequence shown here is derived from an EMBL/GenBank/DDBJ whole genome shotgun (WGS) entry which is preliminary data.</text>
</comment>
<evidence type="ECO:0008006" key="4">
    <source>
        <dbReference type="Google" id="ProtNLM"/>
    </source>
</evidence>
<dbReference type="EMBL" id="JBHTCJ010000001">
    <property type="protein sequence ID" value="MFC7339865.1"/>
    <property type="molecule type" value="Genomic_DNA"/>
</dbReference>
<dbReference type="Proteomes" id="UP001596504">
    <property type="component" value="Unassembled WGS sequence"/>
</dbReference>
<protein>
    <recommendedName>
        <fullName evidence="4">Rod shape-determining protein MreD</fullName>
    </recommendedName>
</protein>
<keyword evidence="3" id="KW-1185">Reference proteome</keyword>
<feature type="transmembrane region" description="Helical" evidence="1">
    <location>
        <begin position="156"/>
        <end position="179"/>
    </location>
</feature>
<feature type="transmembrane region" description="Helical" evidence="1">
    <location>
        <begin position="51"/>
        <end position="75"/>
    </location>
</feature>
<sequence length="194" mass="20490">MSTQEKMTGARPGAQPNTPKVMVVAALVAVLFFFGLLIFERIPEIPVDIDFKPFFIAFLFLALLPRGLPTFAIPLGAAVGEAIGDIIEGYEVDDPFGFAGYFIGFALAGYLMGGKPLNWVRVSLACIAGSLVQAVIEASAFLAFGEEGVGVTLYSAAGNTVTHGVLMGAVVTVPLVFALHGRIERLLGFTPLPK</sequence>
<gene>
    <name evidence="2" type="ORF">ACFQRI_00465</name>
</gene>
<keyword evidence="1" id="KW-1133">Transmembrane helix</keyword>
<dbReference type="Gene3D" id="1.10.1760.20">
    <property type="match status" value="1"/>
</dbReference>
<evidence type="ECO:0000256" key="1">
    <source>
        <dbReference type="SAM" id="Phobius"/>
    </source>
</evidence>
<proteinExistence type="predicted"/>
<organism evidence="2 3">
    <name type="scientific">Saccharopolyspora griseoalba</name>
    <dbReference type="NCBI Taxonomy" id="1431848"/>
    <lineage>
        <taxon>Bacteria</taxon>
        <taxon>Bacillati</taxon>
        <taxon>Actinomycetota</taxon>
        <taxon>Actinomycetes</taxon>
        <taxon>Pseudonocardiales</taxon>
        <taxon>Pseudonocardiaceae</taxon>
        <taxon>Saccharopolyspora</taxon>
    </lineage>
</organism>
<dbReference type="RefSeq" id="WP_380662785.1">
    <property type="nucleotide sequence ID" value="NZ_JBHTCJ010000001.1"/>
</dbReference>